<dbReference type="InterPro" id="IPR008778">
    <property type="entry name" value="Pirin_C_dom"/>
</dbReference>
<dbReference type="PANTHER" id="PTHR13903:SF8">
    <property type="entry name" value="PIRIN"/>
    <property type="match status" value="1"/>
</dbReference>
<dbReference type="InterPro" id="IPR014710">
    <property type="entry name" value="RmlC-like_jellyroll"/>
</dbReference>
<evidence type="ECO:0000259" key="5">
    <source>
        <dbReference type="Pfam" id="PF05726"/>
    </source>
</evidence>
<keyword evidence="7" id="KW-1185">Reference proteome</keyword>
<feature type="domain" description="Pirin C-terminal" evidence="5">
    <location>
        <begin position="207"/>
        <end position="309"/>
    </location>
</feature>
<feature type="domain" description="Pirin N-terminal" evidence="4">
    <location>
        <begin position="46"/>
        <end position="143"/>
    </location>
</feature>
<dbReference type="Pfam" id="PF02678">
    <property type="entry name" value="Pirin"/>
    <property type="match status" value="1"/>
</dbReference>
<dbReference type="RefSeq" id="WP_301142976.1">
    <property type="nucleotide sequence ID" value="NZ_JAUHQA010000001.1"/>
</dbReference>
<dbReference type="InterPro" id="IPR011051">
    <property type="entry name" value="RmlC_Cupin_sf"/>
</dbReference>
<comment type="similarity">
    <text evidence="1 2">Belongs to the pirin family.</text>
</comment>
<dbReference type="Pfam" id="PF05726">
    <property type="entry name" value="Pirin_C"/>
    <property type="match status" value="1"/>
</dbReference>
<feature type="region of interest" description="Disordered" evidence="3">
    <location>
        <begin position="317"/>
        <end position="344"/>
    </location>
</feature>
<dbReference type="Gene3D" id="2.60.120.10">
    <property type="entry name" value="Jelly Rolls"/>
    <property type="match status" value="2"/>
</dbReference>
<gene>
    <name evidence="6" type="ORF">QQX02_10600</name>
</gene>
<evidence type="ECO:0000259" key="4">
    <source>
        <dbReference type="Pfam" id="PF02678"/>
    </source>
</evidence>
<dbReference type="CDD" id="cd02247">
    <property type="entry name" value="cupin_pirin_C"/>
    <property type="match status" value="1"/>
</dbReference>
<proteinExistence type="inferred from homology"/>
<dbReference type="InterPro" id="IPR003829">
    <property type="entry name" value="Pirin_N_dom"/>
</dbReference>
<protein>
    <submittedName>
        <fullName evidence="6">Pirin family protein</fullName>
    </submittedName>
</protein>
<dbReference type="PANTHER" id="PTHR13903">
    <property type="entry name" value="PIRIN-RELATED"/>
    <property type="match status" value="1"/>
</dbReference>
<name>A0ABT8GIW3_9MICO</name>
<evidence type="ECO:0000313" key="7">
    <source>
        <dbReference type="Proteomes" id="UP001172708"/>
    </source>
</evidence>
<dbReference type="InterPro" id="IPR012093">
    <property type="entry name" value="Pirin"/>
</dbReference>
<dbReference type="PIRSF" id="PIRSF006232">
    <property type="entry name" value="Pirin"/>
    <property type="match status" value="1"/>
</dbReference>
<dbReference type="EMBL" id="JAUHQA010000001">
    <property type="protein sequence ID" value="MDN4481373.1"/>
    <property type="molecule type" value="Genomic_DNA"/>
</dbReference>
<evidence type="ECO:0000313" key="6">
    <source>
        <dbReference type="EMBL" id="MDN4481373.1"/>
    </source>
</evidence>
<evidence type="ECO:0000256" key="1">
    <source>
        <dbReference type="ARBA" id="ARBA00008416"/>
    </source>
</evidence>
<reference evidence="6" key="1">
    <citation type="submission" date="2023-06" db="EMBL/GenBank/DDBJ databases">
        <title>Egi l300058.</title>
        <authorList>
            <person name="Gao L."/>
            <person name="Fang B.-Z."/>
            <person name="Li W.-J."/>
        </authorList>
    </citation>
    <scope>NUCLEOTIDE SEQUENCE</scope>
    <source>
        <strain evidence="6">EGI L300058</strain>
    </source>
</reference>
<feature type="compositionally biased region" description="Basic residues" evidence="3">
    <location>
        <begin position="335"/>
        <end position="344"/>
    </location>
</feature>
<accession>A0ABT8GIW3</accession>
<feature type="region of interest" description="Disordered" evidence="3">
    <location>
        <begin position="1"/>
        <end position="25"/>
    </location>
</feature>
<organism evidence="6 7">
    <name type="scientific">Demequina muriae</name>
    <dbReference type="NCBI Taxonomy" id="3051664"/>
    <lineage>
        <taxon>Bacteria</taxon>
        <taxon>Bacillati</taxon>
        <taxon>Actinomycetota</taxon>
        <taxon>Actinomycetes</taxon>
        <taxon>Micrococcales</taxon>
        <taxon>Demequinaceae</taxon>
        <taxon>Demequina</taxon>
    </lineage>
</organism>
<dbReference type="Proteomes" id="UP001172708">
    <property type="component" value="Unassembled WGS sequence"/>
</dbReference>
<sequence length="344" mass="37157">MTRPDVHDDVCDEPDSGVATPAFDPGRRAQVLPSREVPLGGLRGMTVSRSLPQRDVPTIGAWCFLDRFGPQRTTMRVEPHPHIGLQTVTWPLTGEIRHRDSLSSDTVLRPGALNLMTSGHGISHSEYSVTDEPIDLDALQLWVALPEHARHGHPGFESHASLPEVTLEAPEGTHSSQAADAVAVVVMGTFAGATSPATTHTPIVGAEVHIPAGATARLPLDPAWEHGIALIDGDTAVRGDDGVDLPGIASGDILYLGNRRNAVTVTSVSGARLFLLGGEPFPDDVVMWWNFVGRSHDEIAEARRAWEAREPRFGHVVGHDDTRVPAPPMPEVRLTPRRRRPVPD</sequence>
<dbReference type="SUPFAM" id="SSF51182">
    <property type="entry name" value="RmlC-like cupins"/>
    <property type="match status" value="1"/>
</dbReference>
<evidence type="ECO:0000256" key="3">
    <source>
        <dbReference type="SAM" id="MobiDB-lite"/>
    </source>
</evidence>
<comment type="caution">
    <text evidence="6">The sequence shown here is derived from an EMBL/GenBank/DDBJ whole genome shotgun (WGS) entry which is preliminary data.</text>
</comment>
<evidence type="ECO:0000256" key="2">
    <source>
        <dbReference type="RuleBase" id="RU003457"/>
    </source>
</evidence>